<feature type="domain" description="O-methyltransferase C-terminal" evidence="4">
    <location>
        <begin position="206"/>
        <end position="332"/>
    </location>
</feature>
<dbReference type="InterPro" id="IPR036388">
    <property type="entry name" value="WH-like_DNA-bd_sf"/>
</dbReference>
<evidence type="ECO:0000256" key="3">
    <source>
        <dbReference type="ARBA" id="ARBA00022691"/>
    </source>
</evidence>
<organism evidence="6 7">
    <name type="scientific">Psilocybe cf. subviscida</name>
    <dbReference type="NCBI Taxonomy" id="2480587"/>
    <lineage>
        <taxon>Eukaryota</taxon>
        <taxon>Fungi</taxon>
        <taxon>Dikarya</taxon>
        <taxon>Basidiomycota</taxon>
        <taxon>Agaricomycotina</taxon>
        <taxon>Agaricomycetes</taxon>
        <taxon>Agaricomycetidae</taxon>
        <taxon>Agaricales</taxon>
        <taxon>Agaricineae</taxon>
        <taxon>Strophariaceae</taxon>
        <taxon>Psilocybe</taxon>
    </lineage>
</organism>
<accession>A0A8H5AX44</accession>
<dbReference type="AlphaFoldDB" id="A0A8H5AX44"/>
<dbReference type="SUPFAM" id="SSF53335">
    <property type="entry name" value="S-adenosyl-L-methionine-dependent methyltransferases"/>
    <property type="match status" value="1"/>
</dbReference>
<dbReference type="Pfam" id="PF00891">
    <property type="entry name" value="Methyltransf_2"/>
    <property type="match status" value="1"/>
</dbReference>
<dbReference type="InterPro" id="IPR001077">
    <property type="entry name" value="COMT_C"/>
</dbReference>
<evidence type="ECO:0008006" key="8">
    <source>
        <dbReference type="Google" id="ProtNLM"/>
    </source>
</evidence>
<dbReference type="Pfam" id="PF08100">
    <property type="entry name" value="Dimerisation"/>
    <property type="match status" value="1"/>
</dbReference>
<dbReference type="Gene3D" id="1.10.10.10">
    <property type="entry name" value="Winged helix-like DNA-binding domain superfamily/Winged helix DNA-binding domain"/>
    <property type="match status" value="1"/>
</dbReference>
<dbReference type="GO" id="GO:0032259">
    <property type="term" value="P:methylation"/>
    <property type="evidence" value="ECO:0007669"/>
    <property type="project" value="UniProtKB-KW"/>
</dbReference>
<sequence length="404" mass="43728">MSSTLLELSRIITDAAKTLDKACADSGTTFPGLEVPFSPSSEAFRSNPQAAEAANIIAAAATQLVAMVLPPPSAMFALISGHFKSAALRVCLEANVTEILREGGPQGVHVNEIAKLANISSTKIARLLRYLATHHVYKELRPDVFTNTRISSTLDTGKSVNEIFSNPDKKHDNTPGFAALTGLQLDEFTKSCAYLWENMSDPATAHSEEVNHAPFNRAFNWNGSIWSFYDQPEQWPRQHRFDTGMQGIAALEPADAILKAFDWPSLPAGSIVVDVGGGVGTSSLALAKKFPEIKIVVQDLPPVVRDAELVWEKELPEEIDSGRVVLQAHDFFAPQPVKNASLREAAQIDTKLILIDNLVSFACHDPSNDNGTGIPGAIPKEAPDPLLANYGIANEMLYITDLSC</sequence>
<evidence type="ECO:0000256" key="1">
    <source>
        <dbReference type="ARBA" id="ARBA00022603"/>
    </source>
</evidence>
<evidence type="ECO:0000256" key="2">
    <source>
        <dbReference type="ARBA" id="ARBA00022679"/>
    </source>
</evidence>
<dbReference type="GO" id="GO:0008171">
    <property type="term" value="F:O-methyltransferase activity"/>
    <property type="evidence" value="ECO:0007669"/>
    <property type="project" value="InterPro"/>
</dbReference>
<dbReference type="GO" id="GO:0046983">
    <property type="term" value="F:protein dimerization activity"/>
    <property type="evidence" value="ECO:0007669"/>
    <property type="project" value="InterPro"/>
</dbReference>
<dbReference type="InterPro" id="IPR016461">
    <property type="entry name" value="COMT-like"/>
</dbReference>
<feature type="domain" description="O-methyltransferase dimerisation" evidence="5">
    <location>
        <begin position="78"/>
        <end position="154"/>
    </location>
</feature>
<evidence type="ECO:0000313" key="7">
    <source>
        <dbReference type="Proteomes" id="UP000567179"/>
    </source>
</evidence>
<gene>
    <name evidence="6" type="ORF">D9619_003733</name>
</gene>
<keyword evidence="3" id="KW-0949">S-adenosyl-L-methionine</keyword>
<dbReference type="InterPro" id="IPR012967">
    <property type="entry name" value="COMT_dimerisation"/>
</dbReference>
<reference evidence="6 7" key="1">
    <citation type="journal article" date="2020" name="ISME J.">
        <title>Uncovering the hidden diversity of litter-decomposition mechanisms in mushroom-forming fungi.</title>
        <authorList>
            <person name="Floudas D."/>
            <person name="Bentzer J."/>
            <person name="Ahren D."/>
            <person name="Johansson T."/>
            <person name="Persson P."/>
            <person name="Tunlid A."/>
        </authorList>
    </citation>
    <scope>NUCLEOTIDE SEQUENCE [LARGE SCALE GENOMIC DNA]</scope>
    <source>
        <strain evidence="6 7">CBS 101986</strain>
    </source>
</reference>
<dbReference type="PANTHER" id="PTHR43712:SF2">
    <property type="entry name" value="O-METHYLTRANSFERASE CICE"/>
    <property type="match status" value="1"/>
</dbReference>
<dbReference type="PROSITE" id="PS51683">
    <property type="entry name" value="SAM_OMT_II"/>
    <property type="match status" value="1"/>
</dbReference>
<evidence type="ECO:0000259" key="4">
    <source>
        <dbReference type="Pfam" id="PF00891"/>
    </source>
</evidence>
<dbReference type="OrthoDB" id="2410195at2759"/>
<protein>
    <recommendedName>
        <fullName evidence="8">O-methyltransferase domain-containing protein</fullName>
    </recommendedName>
</protein>
<evidence type="ECO:0000259" key="5">
    <source>
        <dbReference type="Pfam" id="PF08100"/>
    </source>
</evidence>
<dbReference type="InterPro" id="IPR029063">
    <property type="entry name" value="SAM-dependent_MTases_sf"/>
</dbReference>
<name>A0A8H5AX44_9AGAR</name>
<keyword evidence="1" id="KW-0489">Methyltransferase</keyword>
<comment type="caution">
    <text evidence="6">The sequence shown here is derived from an EMBL/GenBank/DDBJ whole genome shotgun (WGS) entry which is preliminary data.</text>
</comment>
<dbReference type="EMBL" id="JAACJJ010000056">
    <property type="protein sequence ID" value="KAF5312468.1"/>
    <property type="molecule type" value="Genomic_DNA"/>
</dbReference>
<dbReference type="InterPro" id="IPR036390">
    <property type="entry name" value="WH_DNA-bd_sf"/>
</dbReference>
<dbReference type="Gene3D" id="3.40.50.150">
    <property type="entry name" value="Vaccinia Virus protein VP39"/>
    <property type="match status" value="1"/>
</dbReference>
<proteinExistence type="predicted"/>
<evidence type="ECO:0000313" key="6">
    <source>
        <dbReference type="EMBL" id="KAF5312468.1"/>
    </source>
</evidence>
<dbReference type="Proteomes" id="UP000567179">
    <property type="component" value="Unassembled WGS sequence"/>
</dbReference>
<keyword evidence="2" id="KW-0808">Transferase</keyword>
<dbReference type="SUPFAM" id="SSF46785">
    <property type="entry name" value="Winged helix' DNA-binding domain"/>
    <property type="match status" value="1"/>
</dbReference>
<dbReference type="PANTHER" id="PTHR43712">
    <property type="entry name" value="PUTATIVE (AFU_ORTHOLOGUE AFUA_4G14580)-RELATED"/>
    <property type="match status" value="1"/>
</dbReference>
<keyword evidence="7" id="KW-1185">Reference proteome</keyword>